<evidence type="ECO:0000313" key="3">
    <source>
        <dbReference type="EMBL" id="KAE8149315.1"/>
    </source>
</evidence>
<evidence type="ECO:0000313" key="4">
    <source>
        <dbReference type="Proteomes" id="UP000325780"/>
    </source>
</evidence>
<evidence type="ECO:0000259" key="2">
    <source>
        <dbReference type="Pfam" id="PF06985"/>
    </source>
</evidence>
<gene>
    <name evidence="3" type="ORF">BDV25DRAFT_156592</name>
</gene>
<dbReference type="InterPro" id="IPR010730">
    <property type="entry name" value="HET"/>
</dbReference>
<accession>A0A5N6TSI4</accession>
<evidence type="ECO:0000256" key="1">
    <source>
        <dbReference type="SAM" id="MobiDB-lite"/>
    </source>
</evidence>
<dbReference type="Proteomes" id="UP000325780">
    <property type="component" value="Unassembled WGS sequence"/>
</dbReference>
<reference evidence="3 4" key="1">
    <citation type="submission" date="2019-04" db="EMBL/GenBank/DDBJ databases">
        <title>Friends and foes A comparative genomics study of 23 Aspergillus species from section Flavi.</title>
        <authorList>
            <consortium name="DOE Joint Genome Institute"/>
            <person name="Kjaerbolling I."/>
            <person name="Vesth T."/>
            <person name="Frisvad J.C."/>
            <person name="Nybo J.L."/>
            <person name="Theobald S."/>
            <person name="Kildgaard S."/>
            <person name="Isbrandt T."/>
            <person name="Kuo A."/>
            <person name="Sato A."/>
            <person name="Lyhne E.K."/>
            <person name="Kogle M.E."/>
            <person name="Wiebenga A."/>
            <person name="Kun R.S."/>
            <person name="Lubbers R.J."/>
            <person name="Makela M.R."/>
            <person name="Barry K."/>
            <person name="Chovatia M."/>
            <person name="Clum A."/>
            <person name="Daum C."/>
            <person name="Haridas S."/>
            <person name="He G."/>
            <person name="LaButti K."/>
            <person name="Lipzen A."/>
            <person name="Mondo S."/>
            <person name="Riley R."/>
            <person name="Salamov A."/>
            <person name="Simmons B.A."/>
            <person name="Magnuson J.K."/>
            <person name="Henrissat B."/>
            <person name="Mortensen U.H."/>
            <person name="Larsen T.O."/>
            <person name="Devries R.P."/>
            <person name="Grigoriev I.V."/>
            <person name="Machida M."/>
            <person name="Baker S.E."/>
            <person name="Andersen M.R."/>
        </authorList>
    </citation>
    <scope>NUCLEOTIDE SEQUENCE [LARGE SCALE GENOMIC DNA]</scope>
    <source>
        <strain evidence="3 4">IBT 18842</strain>
    </source>
</reference>
<dbReference type="PANTHER" id="PTHR10622:SF10">
    <property type="entry name" value="HET DOMAIN-CONTAINING PROTEIN"/>
    <property type="match status" value="1"/>
</dbReference>
<organism evidence="3 4">
    <name type="scientific">Aspergillus avenaceus</name>
    <dbReference type="NCBI Taxonomy" id="36643"/>
    <lineage>
        <taxon>Eukaryota</taxon>
        <taxon>Fungi</taxon>
        <taxon>Dikarya</taxon>
        <taxon>Ascomycota</taxon>
        <taxon>Pezizomycotina</taxon>
        <taxon>Eurotiomycetes</taxon>
        <taxon>Eurotiomycetidae</taxon>
        <taxon>Eurotiales</taxon>
        <taxon>Aspergillaceae</taxon>
        <taxon>Aspergillus</taxon>
        <taxon>Aspergillus subgen. Circumdati</taxon>
    </lineage>
</organism>
<dbReference type="PANTHER" id="PTHR10622">
    <property type="entry name" value="HET DOMAIN-CONTAINING PROTEIN"/>
    <property type="match status" value="1"/>
</dbReference>
<sequence>MRLINVENLELEEFVDDEIPPYAILSHRWRDGEILFKDMQSETKVTKAGYRKIKQCCDRAKSDKLQYLWVDTCCIDKSSNDELTESINSTYEWYQNAAVCYVYLFDVHDADLTDDSNFRNSAWFTRGWTLQELIAPSDVEFYNSSWLQLGTKAGLGELISEITNIDLVVLKGSDPKNFSVGKRMSWASERMTTRKEDMAYCLLGLFGVNMPCMYGEGERTFIRFQEEIMKYSDDQTLFAWSRTDGDLRGLLARSPADFRGCHNIVTSDTKLNEEPYSITNKGLSIELPMVAYAMKTYLVALDCNVENTPNSRLGIFLTLLSEKGQYARVSINGKDTHLFDSELIPCCEYRQVYVRQAICGSCPPSDRIYGFWLRKLPLRFSLNYPSISFGLLNVESWNEWFDDERILAIPTGSRGTAGVFSYGVDDNSIVSLKLGFDAMFNPVCNIEGTLWDRVSDLPKSGGLMDDEWLDTRQPSIFVGDRETGLDINLTEYKLSIADAVFDNRKVWAVDITVNSRIDHAYERCCVEKVSYFPCAPSDPSTRRNTPESSVDYSSDSEVSVTFNPERQLHKIEERLKHIEKRVTEYSLYRDNGI</sequence>
<dbReference type="OrthoDB" id="674604at2759"/>
<feature type="compositionally biased region" description="Low complexity" evidence="1">
    <location>
        <begin position="547"/>
        <end position="558"/>
    </location>
</feature>
<feature type="region of interest" description="Disordered" evidence="1">
    <location>
        <begin position="536"/>
        <end position="558"/>
    </location>
</feature>
<keyword evidence="4" id="KW-1185">Reference proteome</keyword>
<dbReference type="AlphaFoldDB" id="A0A5N6TSI4"/>
<feature type="domain" description="Heterokaryon incompatibility" evidence="2">
    <location>
        <begin position="22"/>
        <end position="106"/>
    </location>
</feature>
<proteinExistence type="predicted"/>
<name>A0A5N6TSI4_ASPAV</name>
<dbReference type="EMBL" id="ML742127">
    <property type="protein sequence ID" value="KAE8149315.1"/>
    <property type="molecule type" value="Genomic_DNA"/>
</dbReference>
<protein>
    <submittedName>
        <fullName evidence="3">Heterokaryon incompatibility protein-domain-containing protein</fullName>
    </submittedName>
</protein>
<dbReference type="Pfam" id="PF06985">
    <property type="entry name" value="HET"/>
    <property type="match status" value="1"/>
</dbReference>